<reference evidence="2" key="1">
    <citation type="submission" date="2023-06" db="EMBL/GenBank/DDBJ databases">
        <title>Genomic analysis of the entomopathogenic nematode Steinernema hermaphroditum.</title>
        <authorList>
            <person name="Schwarz E.M."/>
            <person name="Heppert J.K."/>
            <person name="Baniya A."/>
            <person name="Schwartz H.T."/>
            <person name="Tan C.-H."/>
            <person name="Antoshechkin I."/>
            <person name="Sternberg P.W."/>
            <person name="Goodrich-Blair H."/>
            <person name="Dillman A.R."/>
        </authorList>
    </citation>
    <scope>NUCLEOTIDE SEQUENCE</scope>
    <source>
        <strain evidence="2">PS9179</strain>
        <tissue evidence="2">Whole animal</tissue>
    </source>
</reference>
<evidence type="ECO:0000313" key="3">
    <source>
        <dbReference type="Proteomes" id="UP001175271"/>
    </source>
</evidence>
<evidence type="ECO:0000313" key="2">
    <source>
        <dbReference type="EMBL" id="KAK0390432.1"/>
    </source>
</evidence>
<feature type="chain" id="PRO_5041256320" evidence="1">
    <location>
        <begin position="21"/>
        <end position="109"/>
    </location>
</feature>
<dbReference type="AlphaFoldDB" id="A0AA39GQW9"/>
<keyword evidence="3" id="KW-1185">Reference proteome</keyword>
<accession>A0AA39GQW9</accession>
<comment type="caution">
    <text evidence="2">The sequence shown here is derived from an EMBL/GenBank/DDBJ whole genome shotgun (WGS) entry which is preliminary data.</text>
</comment>
<feature type="signal peptide" evidence="1">
    <location>
        <begin position="1"/>
        <end position="20"/>
    </location>
</feature>
<proteinExistence type="predicted"/>
<organism evidence="2 3">
    <name type="scientific">Steinernema hermaphroditum</name>
    <dbReference type="NCBI Taxonomy" id="289476"/>
    <lineage>
        <taxon>Eukaryota</taxon>
        <taxon>Metazoa</taxon>
        <taxon>Ecdysozoa</taxon>
        <taxon>Nematoda</taxon>
        <taxon>Chromadorea</taxon>
        <taxon>Rhabditida</taxon>
        <taxon>Tylenchina</taxon>
        <taxon>Panagrolaimomorpha</taxon>
        <taxon>Strongyloidoidea</taxon>
        <taxon>Steinernematidae</taxon>
        <taxon>Steinernema</taxon>
    </lineage>
</organism>
<sequence>MLTLCFVTLLTLVSLDLTTSHPAHHIRLHHRHHVQHLVPQPVDMDPLRMSQNEIDKMYQQLSDYHYHELGFEQEPTLSWSLSLCFAFSLTTTADVAQDDAEAKDNLVAT</sequence>
<gene>
    <name evidence="2" type="ORF">QR680_019350</name>
</gene>
<keyword evidence="1" id="KW-0732">Signal</keyword>
<protein>
    <submittedName>
        <fullName evidence="2">Uncharacterized protein</fullName>
    </submittedName>
</protein>
<dbReference type="Proteomes" id="UP001175271">
    <property type="component" value="Unassembled WGS sequence"/>
</dbReference>
<dbReference type="EMBL" id="JAUCMV010000006">
    <property type="protein sequence ID" value="KAK0390432.1"/>
    <property type="molecule type" value="Genomic_DNA"/>
</dbReference>
<evidence type="ECO:0000256" key="1">
    <source>
        <dbReference type="SAM" id="SignalP"/>
    </source>
</evidence>
<name>A0AA39GQW9_9BILA</name>